<feature type="repeat" description="WD" evidence="3">
    <location>
        <begin position="284"/>
        <end position="325"/>
    </location>
</feature>
<dbReference type="EMBL" id="LGST01000018">
    <property type="protein sequence ID" value="KNE00569.1"/>
    <property type="molecule type" value="Genomic_DNA"/>
</dbReference>
<evidence type="ECO:0000313" key="4">
    <source>
        <dbReference type="EMBL" id="KNE00569.1"/>
    </source>
</evidence>
<dbReference type="SMART" id="SM00320">
    <property type="entry name" value="WD40"/>
    <property type="match status" value="3"/>
</dbReference>
<keyword evidence="2" id="KW-0677">Repeat</keyword>
<dbReference type="VEuPathDB" id="FungiDB:CJJ09_002173"/>
<comment type="caution">
    <text evidence="4">The sequence shown here is derived from an EMBL/GenBank/DDBJ whole genome shotgun (WGS) entry which is preliminary data.</text>
</comment>
<evidence type="ECO:0000256" key="3">
    <source>
        <dbReference type="PROSITE-ProRule" id="PRU00221"/>
    </source>
</evidence>
<dbReference type="Pfam" id="PF00400">
    <property type="entry name" value="WD40"/>
    <property type="match status" value="1"/>
</dbReference>
<dbReference type="InterPro" id="IPR015943">
    <property type="entry name" value="WD40/YVTN_repeat-like_dom_sf"/>
</dbReference>
<dbReference type="VEuPathDB" id="FungiDB:QG37_02602"/>
<dbReference type="GO" id="GO:0032991">
    <property type="term" value="C:protein-containing complex"/>
    <property type="evidence" value="ECO:0007669"/>
    <property type="project" value="UniProtKB-ARBA"/>
</dbReference>
<dbReference type="VEuPathDB" id="FungiDB:CJI96_0000926"/>
<gene>
    <name evidence="4" type="ORF">QG37_02602</name>
</gene>
<keyword evidence="1 3" id="KW-0853">WD repeat</keyword>
<name>A0A0L0P2Q8_CANAR</name>
<dbReference type="InterPro" id="IPR051510">
    <property type="entry name" value="SKI8"/>
</dbReference>
<dbReference type="Proteomes" id="UP000037122">
    <property type="component" value="Unassembled WGS sequence"/>
</dbReference>
<dbReference type="Gene3D" id="2.130.10.10">
    <property type="entry name" value="YVTN repeat-like/Quinoprotein amine dehydrogenase"/>
    <property type="match status" value="1"/>
</dbReference>
<dbReference type="PANTHER" id="PTHR44090">
    <property type="entry name" value="WD REPEAT-CONTAINING PROTEIN 61"/>
    <property type="match status" value="1"/>
</dbReference>
<dbReference type="GO" id="GO:0005634">
    <property type="term" value="C:nucleus"/>
    <property type="evidence" value="ECO:0007669"/>
    <property type="project" value="TreeGrafter"/>
</dbReference>
<dbReference type="VEuPathDB" id="FungiDB:B9J08_000198"/>
<dbReference type="InterPro" id="IPR019775">
    <property type="entry name" value="WD40_repeat_CS"/>
</dbReference>
<evidence type="ECO:0000256" key="2">
    <source>
        <dbReference type="ARBA" id="ARBA00022737"/>
    </source>
</evidence>
<dbReference type="VEuPathDB" id="FungiDB:CJI97_000201"/>
<dbReference type="InterPro" id="IPR036322">
    <property type="entry name" value="WD40_repeat_dom_sf"/>
</dbReference>
<organism evidence="4 5">
    <name type="scientific">Candidozyma auris</name>
    <name type="common">Yeast</name>
    <name type="synonym">Candida auris</name>
    <dbReference type="NCBI Taxonomy" id="498019"/>
    <lineage>
        <taxon>Eukaryota</taxon>
        <taxon>Fungi</taxon>
        <taxon>Dikarya</taxon>
        <taxon>Ascomycota</taxon>
        <taxon>Saccharomycotina</taxon>
        <taxon>Pichiomycetes</taxon>
        <taxon>Metschnikowiaceae</taxon>
        <taxon>Candidozyma</taxon>
    </lineage>
</organism>
<evidence type="ECO:0000256" key="1">
    <source>
        <dbReference type="ARBA" id="ARBA00022574"/>
    </source>
</evidence>
<dbReference type="SUPFAM" id="SSF50978">
    <property type="entry name" value="WD40 repeat-like"/>
    <property type="match status" value="1"/>
</dbReference>
<dbReference type="PROSITE" id="PS50294">
    <property type="entry name" value="WD_REPEATS_REGION"/>
    <property type="match status" value="1"/>
</dbReference>
<accession>A0A0L0P2Q8</accession>
<reference evidence="5" key="1">
    <citation type="journal article" date="2015" name="BMC Genomics">
        <title>Draft genome of a commonly misdiagnosed multidrug resistant pathogen Candida auris.</title>
        <authorList>
            <person name="Chatterjee S."/>
            <person name="Alampalli S.V."/>
            <person name="Nageshan R.K."/>
            <person name="Chettiar S.T."/>
            <person name="Joshi S."/>
            <person name="Tatu U.S."/>
        </authorList>
    </citation>
    <scope>NUCLEOTIDE SEQUENCE [LARGE SCALE GENOMIC DNA]</scope>
    <source>
        <strain evidence="5">6684</strain>
    </source>
</reference>
<sequence>MGKQYILTVTASHAHQLDILGVAMTDKYTVTVSSDGYAAFWDNKKDEVHNPSEHVVRKLIDPIGIHHVAAYQNIPPDLTNKVVLLAFACFDGSIRFRYYVNDDLETFTELPTGSTFKANFWTPGFYKDPKSKQDMFIATKASGLAAVYALNVKDEDGKIQIVISLLLGELHITVNNASFPNSLGVSKGPEGLVAVGYTSGDVAVFSLHGLKALFTFYSTDLQIAENIGSSSVPRVLEFSPGGSLLAVARDNQSAGLITLYDVEYGESVGSLTTSSHSAKTTVGGFAHEGWIMGLDFNEDGLLLASCGFDKCIRVWNIESREREATIQVNVTDLENTEHDESIDSSVCSGVAFINRGIRAGAGGDSNEGLCVVSFDRGVRWYREAGGI</sequence>
<dbReference type="PANTHER" id="PTHR44090:SF1">
    <property type="entry name" value="SUPERKILLER COMPLEX PROTEIN 8"/>
    <property type="match status" value="1"/>
</dbReference>
<dbReference type="InterPro" id="IPR001680">
    <property type="entry name" value="WD40_rpt"/>
</dbReference>
<proteinExistence type="predicted"/>
<dbReference type="AlphaFoldDB" id="A0A0L0P2Q8"/>
<dbReference type="PROSITE" id="PS50082">
    <property type="entry name" value="WD_REPEATS_2"/>
    <property type="match status" value="1"/>
</dbReference>
<dbReference type="VEuPathDB" id="FungiDB:CJJ07_001166"/>
<dbReference type="PROSITE" id="PS00678">
    <property type="entry name" value="WD_REPEATS_1"/>
    <property type="match status" value="1"/>
</dbReference>
<protein>
    <submittedName>
        <fullName evidence="4">Uncharacterized protein</fullName>
    </submittedName>
</protein>
<evidence type="ECO:0000313" key="5">
    <source>
        <dbReference type="Proteomes" id="UP000037122"/>
    </source>
</evidence>